<dbReference type="InterPro" id="IPR000866">
    <property type="entry name" value="AhpC/TSA"/>
</dbReference>
<organism evidence="7 8">
    <name type="scientific">Dyella halodurans</name>
    <dbReference type="NCBI Taxonomy" id="1920171"/>
    <lineage>
        <taxon>Bacteria</taxon>
        <taxon>Pseudomonadati</taxon>
        <taxon>Pseudomonadota</taxon>
        <taxon>Gammaproteobacteria</taxon>
        <taxon>Lysobacterales</taxon>
        <taxon>Rhodanobacteraceae</taxon>
        <taxon>Dyella</taxon>
    </lineage>
</organism>
<dbReference type="PROSITE" id="PS51352">
    <property type="entry name" value="THIOREDOXIN_2"/>
    <property type="match status" value="1"/>
</dbReference>
<name>A0ABV9C4N9_9GAMM</name>
<dbReference type="InterPro" id="IPR036249">
    <property type="entry name" value="Thioredoxin-like_sf"/>
</dbReference>
<sequence>MKWLKSVATFGAALALAGAAHAAMPEQPSIKVTTLDGKSFDLGAQRGKWVIVNYWATWCVPCIKEMPDISRFVSAHHDKVAAIGLAYEDSDKADIQAFLAKHPVSYPIAQVTLDKPIKDFDEPRGLPTTWLIGPDGKVAKRFLGPVTETSLGQAIGLGK</sequence>
<dbReference type="Proteomes" id="UP001595961">
    <property type="component" value="Unassembled WGS sequence"/>
</dbReference>
<reference evidence="8" key="1">
    <citation type="journal article" date="2019" name="Int. J. Syst. Evol. Microbiol.">
        <title>The Global Catalogue of Microorganisms (GCM) 10K type strain sequencing project: providing services to taxonomists for standard genome sequencing and annotation.</title>
        <authorList>
            <consortium name="The Broad Institute Genomics Platform"/>
            <consortium name="The Broad Institute Genome Sequencing Center for Infectious Disease"/>
            <person name="Wu L."/>
            <person name="Ma J."/>
        </authorList>
    </citation>
    <scope>NUCLEOTIDE SEQUENCE [LARGE SCALE GENOMIC DNA]</scope>
    <source>
        <strain evidence="8">CCM 4481</strain>
    </source>
</reference>
<keyword evidence="4" id="KW-0676">Redox-active center</keyword>
<feature type="signal peptide" evidence="5">
    <location>
        <begin position="1"/>
        <end position="22"/>
    </location>
</feature>
<gene>
    <name evidence="7" type="ORF">ACFO5W_15260</name>
</gene>
<evidence type="ECO:0000256" key="2">
    <source>
        <dbReference type="ARBA" id="ARBA00022748"/>
    </source>
</evidence>
<dbReference type="Gene3D" id="3.40.30.10">
    <property type="entry name" value="Glutaredoxin"/>
    <property type="match status" value="1"/>
</dbReference>
<evidence type="ECO:0000256" key="4">
    <source>
        <dbReference type="ARBA" id="ARBA00023284"/>
    </source>
</evidence>
<dbReference type="SUPFAM" id="SSF52833">
    <property type="entry name" value="Thioredoxin-like"/>
    <property type="match status" value="1"/>
</dbReference>
<proteinExistence type="predicted"/>
<evidence type="ECO:0000259" key="6">
    <source>
        <dbReference type="PROSITE" id="PS51352"/>
    </source>
</evidence>
<evidence type="ECO:0000313" key="8">
    <source>
        <dbReference type="Proteomes" id="UP001595961"/>
    </source>
</evidence>
<keyword evidence="8" id="KW-1185">Reference proteome</keyword>
<evidence type="ECO:0000256" key="5">
    <source>
        <dbReference type="SAM" id="SignalP"/>
    </source>
</evidence>
<dbReference type="PANTHER" id="PTHR42852:SF6">
    <property type="entry name" value="THIOL:DISULFIDE INTERCHANGE PROTEIN DSBE"/>
    <property type="match status" value="1"/>
</dbReference>
<accession>A0ABV9C4N9</accession>
<dbReference type="RefSeq" id="WP_266152292.1">
    <property type="nucleotide sequence ID" value="NZ_CP064028.1"/>
</dbReference>
<dbReference type="InterPro" id="IPR050553">
    <property type="entry name" value="Thioredoxin_ResA/DsbE_sf"/>
</dbReference>
<feature type="chain" id="PRO_5045180789" evidence="5">
    <location>
        <begin position="23"/>
        <end position="159"/>
    </location>
</feature>
<dbReference type="CDD" id="cd02966">
    <property type="entry name" value="TlpA_like_family"/>
    <property type="match status" value="1"/>
</dbReference>
<feature type="domain" description="Thioredoxin" evidence="6">
    <location>
        <begin position="21"/>
        <end position="159"/>
    </location>
</feature>
<comment type="subcellular location">
    <subcellularLocation>
        <location evidence="1">Cell envelope</location>
    </subcellularLocation>
</comment>
<keyword evidence="2" id="KW-0201">Cytochrome c-type biogenesis</keyword>
<protein>
    <submittedName>
        <fullName evidence="7">TlpA family protein disulfide reductase</fullName>
    </submittedName>
</protein>
<comment type="caution">
    <text evidence="7">The sequence shown here is derived from an EMBL/GenBank/DDBJ whole genome shotgun (WGS) entry which is preliminary data.</text>
</comment>
<keyword evidence="5" id="KW-0732">Signal</keyword>
<evidence type="ECO:0000256" key="1">
    <source>
        <dbReference type="ARBA" id="ARBA00004196"/>
    </source>
</evidence>
<evidence type="ECO:0000256" key="3">
    <source>
        <dbReference type="ARBA" id="ARBA00023157"/>
    </source>
</evidence>
<keyword evidence="3" id="KW-1015">Disulfide bond</keyword>
<dbReference type="InterPro" id="IPR013766">
    <property type="entry name" value="Thioredoxin_domain"/>
</dbReference>
<dbReference type="PANTHER" id="PTHR42852">
    <property type="entry name" value="THIOL:DISULFIDE INTERCHANGE PROTEIN DSBE"/>
    <property type="match status" value="1"/>
</dbReference>
<dbReference type="EMBL" id="JBHSGA010000017">
    <property type="protein sequence ID" value="MFC4527999.1"/>
    <property type="molecule type" value="Genomic_DNA"/>
</dbReference>
<evidence type="ECO:0000313" key="7">
    <source>
        <dbReference type="EMBL" id="MFC4527999.1"/>
    </source>
</evidence>
<dbReference type="Pfam" id="PF00578">
    <property type="entry name" value="AhpC-TSA"/>
    <property type="match status" value="1"/>
</dbReference>